<accession>A0A6J6X4L1</accession>
<reference evidence="2" key="1">
    <citation type="submission" date="2020-05" db="EMBL/GenBank/DDBJ databases">
        <authorList>
            <person name="Chiriac C."/>
            <person name="Salcher M."/>
            <person name="Ghai R."/>
            <person name="Kavagutti S V."/>
        </authorList>
    </citation>
    <scope>NUCLEOTIDE SEQUENCE</scope>
</reference>
<organism evidence="2">
    <name type="scientific">freshwater metagenome</name>
    <dbReference type="NCBI Taxonomy" id="449393"/>
    <lineage>
        <taxon>unclassified sequences</taxon>
        <taxon>metagenomes</taxon>
        <taxon>ecological metagenomes</taxon>
    </lineage>
</organism>
<evidence type="ECO:0000313" key="1">
    <source>
        <dbReference type="EMBL" id="CAB4698277.1"/>
    </source>
</evidence>
<dbReference type="EMBL" id="CAEZXY010000009">
    <property type="protein sequence ID" value="CAB4698277.1"/>
    <property type="molecule type" value="Genomic_DNA"/>
</dbReference>
<dbReference type="EMBL" id="CAFAAM010000198">
    <property type="protein sequence ID" value="CAB4813576.1"/>
    <property type="molecule type" value="Genomic_DNA"/>
</dbReference>
<evidence type="ECO:0000313" key="5">
    <source>
        <dbReference type="EMBL" id="CAB4995410.1"/>
    </source>
</evidence>
<evidence type="ECO:0000313" key="2">
    <source>
        <dbReference type="EMBL" id="CAB4791792.1"/>
    </source>
</evidence>
<dbReference type="EMBL" id="CAFAAD010000058">
    <property type="protein sequence ID" value="CAB4791792.1"/>
    <property type="molecule type" value="Genomic_DNA"/>
</dbReference>
<gene>
    <name evidence="1" type="ORF">UFOPK2624_00382</name>
    <name evidence="2" type="ORF">UFOPK2969_00896</name>
    <name evidence="3" type="ORF">UFOPK3010_01298</name>
    <name evidence="4" type="ORF">UFOPK3785_01521</name>
    <name evidence="5" type="ORF">UFOPK3927_01555</name>
</gene>
<proteinExistence type="predicted"/>
<evidence type="ECO:0000313" key="4">
    <source>
        <dbReference type="EMBL" id="CAB4961579.1"/>
    </source>
</evidence>
<dbReference type="AlphaFoldDB" id="A0A6J6X4L1"/>
<name>A0A6J6X4L1_9ZZZZ</name>
<dbReference type="EMBL" id="CAFBNJ010000094">
    <property type="protein sequence ID" value="CAB4961579.1"/>
    <property type="molecule type" value="Genomic_DNA"/>
</dbReference>
<sequence>MVLVSTTSVTFRLNFPETGSSSSLAFLVRASLRWRSTRSTPKVSAAMSSRCRPMPVSSLARWISPMSISSRACRPRSPLIRSQRLAIHVPRWAQSPRSTTTSAFSMRVSAFRIARSMARSSNVRPRNRLLIVFLNFPTGPSSKSSLLLCVDARAATTRCWPIWPHRGLLERSSMGNCTN</sequence>
<protein>
    <submittedName>
        <fullName evidence="2">Unannotated protein</fullName>
    </submittedName>
</protein>
<evidence type="ECO:0000313" key="3">
    <source>
        <dbReference type="EMBL" id="CAB4813576.1"/>
    </source>
</evidence>
<dbReference type="EMBL" id="CAFBOK010000217">
    <property type="protein sequence ID" value="CAB4995410.1"/>
    <property type="molecule type" value="Genomic_DNA"/>
</dbReference>